<name>A0ABM3QQT0_SPIOL</name>
<reference evidence="5" key="2">
    <citation type="submission" date="2025-08" db="UniProtKB">
        <authorList>
            <consortium name="RefSeq"/>
        </authorList>
    </citation>
    <scope>IDENTIFICATION</scope>
    <source>
        <tissue evidence="5">Leaf</tissue>
    </source>
</reference>
<dbReference type="InterPro" id="IPR018289">
    <property type="entry name" value="MULE_transposase_dom"/>
</dbReference>
<dbReference type="GeneID" id="110802905"/>
<keyword evidence="4" id="KW-1185">Reference proteome</keyword>
<dbReference type="Proteomes" id="UP000813463">
    <property type="component" value="Chromosome 5"/>
</dbReference>
<protein>
    <submittedName>
        <fullName evidence="5">Protein FAR1-RELATED SEQUENCE 5-like</fullName>
    </submittedName>
</protein>
<dbReference type="Pfam" id="PF10551">
    <property type="entry name" value="MULE"/>
    <property type="match status" value="1"/>
</dbReference>
<evidence type="ECO:0000313" key="4">
    <source>
        <dbReference type="Proteomes" id="UP000813463"/>
    </source>
</evidence>
<dbReference type="RefSeq" id="XP_056685722.1">
    <property type="nucleotide sequence ID" value="XM_056829744.1"/>
</dbReference>
<evidence type="ECO:0000259" key="2">
    <source>
        <dbReference type="Pfam" id="PF03101"/>
    </source>
</evidence>
<organism evidence="4 5">
    <name type="scientific">Spinacia oleracea</name>
    <name type="common">Spinach</name>
    <dbReference type="NCBI Taxonomy" id="3562"/>
    <lineage>
        <taxon>Eukaryota</taxon>
        <taxon>Viridiplantae</taxon>
        <taxon>Streptophyta</taxon>
        <taxon>Embryophyta</taxon>
        <taxon>Tracheophyta</taxon>
        <taxon>Spermatophyta</taxon>
        <taxon>Magnoliopsida</taxon>
        <taxon>eudicotyledons</taxon>
        <taxon>Gunneridae</taxon>
        <taxon>Pentapetalae</taxon>
        <taxon>Caryophyllales</taxon>
        <taxon>Chenopodiaceae</taxon>
        <taxon>Chenopodioideae</taxon>
        <taxon>Anserineae</taxon>
        <taxon>Spinacia</taxon>
    </lineage>
</organism>
<feature type="region of interest" description="Disordered" evidence="1">
    <location>
        <begin position="1"/>
        <end position="27"/>
    </location>
</feature>
<accession>A0ABM3QQT0</accession>
<reference evidence="4" key="1">
    <citation type="journal article" date="2021" name="Nat. Commun.">
        <title>Genomic analyses provide insights into spinach domestication and the genetic basis of agronomic traits.</title>
        <authorList>
            <person name="Cai X."/>
            <person name="Sun X."/>
            <person name="Xu C."/>
            <person name="Sun H."/>
            <person name="Wang X."/>
            <person name="Ge C."/>
            <person name="Zhang Z."/>
            <person name="Wang Q."/>
            <person name="Fei Z."/>
            <person name="Jiao C."/>
            <person name="Wang Q."/>
        </authorList>
    </citation>
    <scope>NUCLEOTIDE SEQUENCE [LARGE SCALE GENOMIC DNA]</scope>
    <source>
        <strain evidence="4">cv. Varoflay</strain>
    </source>
</reference>
<dbReference type="Pfam" id="PF03101">
    <property type="entry name" value="FAR1"/>
    <property type="match status" value="1"/>
</dbReference>
<dbReference type="PANTHER" id="PTHR47718">
    <property type="entry name" value="OS01G0519700 PROTEIN"/>
    <property type="match status" value="1"/>
</dbReference>
<dbReference type="PANTHER" id="PTHR47718:SF18">
    <property type="entry name" value="PROTEIN FAR1-RELATED SEQUENCE 5-LIKE"/>
    <property type="match status" value="1"/>
</dbReference>
<dbReference type="InterPro" id="IPR004330">
    <property type="entry name" value="FAR1_DNA_bnd_dom"/>
</dbReference>
<proteinExistence type="predicted"/>
<evidence type="ECO:0000313" key="5">
    <source>
        <dbReference type="RefSeq" id="XP_056685722.1"/>
    </source>
</evidence>
<feature type="domain" description="MULE transposase" evidence="3">
    <location>
        <begin position="364"/>
        <end position="457"/>
    </location>
</feature>
<evidence type="ECO:0000256" key="1">
    <source>
        <dbReference type="SAM" id="MobiDB-lite"/>
    </source>
</evidence>
<evidence type="ECO:0000259" key="3">
    <source>
        <dbReference type="Pfam" id="PF10551"/>
    </source>
</evidence>
<gene>
    <name evidence="5" type="primary">LOC110802905</name>
</gene>
<feature type="domain" description="FAR1" evidence="2">
    <location>
        <begin position="185"/>
        <end position="269"/>
    </location>
</feature>
<sequence length="652" mass="75188">MAYQQPDVEVEHQACFGDRPSRGRDPLKSNHRALVTEEANHIFHAGLTPRRKCDIEGQQEMNTSFQAHMQLTLQEEIGKSMMIYGASIARTTEARDVSHSLWVNCALFLFFMASAKVDMLSHGSSSPVTQSLEIIINEPSRSFVGTPRVFTSLSPGGTREWIPSCYEELKPIVGMNFKDPEEGLSFYKAYATASGFTSKKSTTTRRKKTGVVAFQYVVCNKEGFKASRKPVVEAIEDKSDKARSTRRRMLTRIGCGAQMCMKNINGSYVVNIGPVKSFKIMKELTGSYDNVGASKQDFKKFQKDLKALIEGSDAQMFINNFQNKKLLWSAFFYDYELDEEDHLRRAFWADPICRKNYILFGDMVSFDTTFKTNRYNMIFGPFTGVDHHKKCITFAAALKSNEDILSFEWFFKTFVKAMGGNEPLCLITDEDHAMKVVFPKVFRSTEHRFCMWHIMKKMPDKVCRDLSPDSDFLQKICKAVWSVEIEPAEFEERWAKVISEFKLENHDWLLQIYEKHEMWIPAYFRDLFLCGIMRTTSRLESENNFYTKFTNPHLTLVEFYMRFESALDAQRHTQDENDNSSKHKHPECKTRSAIEKFASEVYTTTVFYEITDEVESALFSCGLDGFKKEFGLDVYTTGEGCRVRKFDVLFNV</sequence>